<dbReference type="InterPro" id="IPR018391">
    <property type="entry name" value="PQQ_b-propeller_rpt"/>
</dbReference>
<protein>
    <recommendedName>
        <fullName evidence="1">Pyrrolo-quinoline quinone repeat domain-containing protein</fullName>
    </recommendedName>
</protein>
<dbReference type="PANTHER" id="PTHR34512:SF30">
    <property type="entry name" value="OUTER MEMBRANE PROTEIN ASSEMBLY FACTOR BAMB"/>
    <property type="match status" value="1"/>
</dbReference>
<reference evidence="2" key="1">
    <citation type="submission" date="2018-05" db="EMBL/GenBank/DDBJ databases">
        <authorList>
            <person name="Lanie J.A."/>
            <person name="Ng W.-L."/>
            <person name="Kazmierczak K.M."/>
            <person name="Andrzejewski T.M."/>
            <person name="Davidsen T.M."/>
            <person name="Wayne K.J."/>
            <person name="Tettelin H."/>
            <person name="Glass J.I."/>
            <person name="Rusch D."/>
            <person name="Podicherti R."/>
            <person name="Tsui H.-C.T."/>
            <person name="Winkler M.E."/>
        </authorList>
    </citation>
    <scope>NUCLEOTIDE SEQUENCE</scope>
</reference>
<evidence type="ECO:0000313" key="2">
    <source>
        <dbReference type="EMBL" id="SVC59368.1"/>
    </source>
</evidence>
<feature type="domain" description="Pyrrolo-quinoline quinone repeat" evidence="1">
    <location>
        <begin position="33"/>
        <end position="257"/>
    </location>
</feature>
<gene>
    <name evidence="2" type="ORF">METZ01_LOCUS312222</name>
</gene>
<dbReference type="EMBL" id="UINC01099811">
    <property type="protein sequence ID" value="SVC59368.1"/>
    <property type="molecule type" value="Genomic_DNA"/>
</dbReference>
<feature type="non-terminal residue" evidence="2">
    <location>
        <position position="258"/>
    </location>
</feature>
<dbReference type="InterPro" id="IPR011047">
    <property type="entry name" value="Quinoprotein_ADH-like_sf"/>
</dbReference>
<proteinExistence type="predicted"/>
<evidence type="ECO:0000259" key="1">
    <source>
        <dbReference type="Pfam" id="PF01011"/>
    </source>
</evidence>
<dbReference type="SMART" id="SM00564">
    <property type="entry name" value="PQQ"/>
    <property type="match status" value="2"/>
</dbReference>
<dbReference type="InterPro" id="IPR002372">
    <property type="entry name" value="PQQ_rpt_dom"/>
</dbReference>
<dbReference type="AlphaFoldDB" id="A0A382NFU6"/>
<dbReference type="SUPFAM" id="SSF50998">
    <property type="entry name" value="Quinoprotein alcohol dehydrogenase-like"/>
    <property type="match status" value="1"/>
</dbReference>
<dbReference type="PANTHER" id="PTHR34512">
    <property type="entry name" value="CELL SURFACE PROTEIN"/>
    <property type="match status" value="1"/>
</dbReference>
<dbReference type="Gene3D" id="2.140.10.10">
    <property type="entry name" value="Quinoprotein alcohol dehydrogenase-like superfamily"/>
    <property type="match status" value="1"/>
</dbReference>
<dbReference type="Pfam" id="PF01011">
    <property type="entry name" value="PQQ"/>
    <property type="match status" value="1"/>
</dbReference>
<organism evidence="2">
    <name type="scientific">marine metagenome</name>
    <dbReference type="NCBI Taxonomy" id="408172"/>
    <lineage>
        <taxon>unclassified sequences</taxon>
        <taxon>metagenomes</taxon>
        <taxon>ecological metagenomes</taxon>
    </lineage>
</organism>
<name>A0A382NFU6_9ZZZZ</name>
<accession>A0A382NFU6</accession>
<sequence>MSLLFAGLLAFVPSLSVPSAANAQDRGTPFGEWRYWGADAWSTRYSPLDQIDAENFDDLEQAWLWRGDNFGPSPDYILRSTPIYADGRLFTVAGQSRAVSALDPATGEVLWMFREPHTTRWERSSRKSHGKGVAYAEVDGRGVIYLVTPAFFLHALDAETGLPLEGFGAPVPLDGFDETGTVDLLEALGHPYDPDYGIPDSIGYITNTSPPLVVNGVVVVGNSNLTGRLDTRQENVPGDILAYDARTGDHLWKFNVIP</sequence>